<name>A0A4R7T8A2_9ACTN</name>
<dbReference type="EMBL" id="SOCE01000001">
    <property type="protein sequence ID" value="TDU87889.1"/>
    <property type="molecule type" value="Genomic_DNA"/>
</dbReference>
<dbReference type="InterPro" id="IPR012312">
    <property type="entry name" value="Hemerythrin-like"/>
</dbReference>
<evidence type="ECO:0000313" key="2">
    <source>
        <dbReference type="EMBL" id="TDU87889.1"/>
    </source>
</evidence>
<protein>
    <submittedName>
        <fullName evidence="2">Hemerythrin-like domain-containing protein</fullName>
    </submittedName>
</protein>
<reference evidence="2 3" key="1">
    <citation type="submission" date="2019-03" db="EMBL/GenBank/DDBJ databases">
        <title>Genomic Encyclopedia of Type Strains, Phase III (KMG-III): the genomes of soil and plant-associated and newly described type strains.</title>
        <authorList>
            <person name="Whitman W."/>
        </authorList>
    </citation>
    <scope>NUCLEOTIDE SEQUENCE [LARGE SCALE GENOMIC DNA]</scope>
    <source>
        <strain evidence="2 3">VKM Ac-2575</strain>
    </source>
</reference>
<proteinExistence type="predicted"/>
<dbReference type="Gene3D" id="1.20.120.520">
    <property type="entry name" value="nmb1532 protein domain like"/>
    <property type="match status" value="1"/>
</dbReference>
<feature type="domain" description="Hemerythrin-like" evidence="1">
    <location>
        <begin position="12"/>
        <end position="127"/>
    </location>
</feature>
<sequence>MCEHCGCRGVEPIAELMDEHFVLLDLAGDVRRALVADDRSRAVQVLEVLADRLDRHVGREERGVFAALKEQGDFADAVEDLESEHVSFDQRLSSLDPAGESFARDMAALLDELREHIDKENLGVFPVAVVSLGASGWEMVGRAHDGEPSFLTDPALT</sequence>
<evidence type="ECO:0000259" key="1">
    <source>
        <dbReference type="Pfam" id="PF01814"/>
    </source>
</evidence>
<accession>A0A4R7T8A2</accession>
<dbReference type="Proteomes" id="UP000295151">
    <property type="component" value="Unassembled WGS sequence"/>
</dbReference>
<comment type="caution">
    <text evidence="2">The sequence shown here is derived from an EMBL/GenBank/DDBJ whole genome shotgun (WGS) entry which is preliminary data.</text>
</comment>
<dbReference type="Pfam" id="PF01814">
    <property type="entry name" value="Hemerythrin"/>
    <property type="match status" value="1"/>
</dbReference>
<evidence type="ECO:0000313" key="3">
    <source>
        <dbReference type="Proteomes" id="UP000295151"/>
    </source>
</evidence>
<keyword evidence="3" id="KW-1185">Reference proteome</keyword>
<dbReference type="AlphaFoldDB" id="A0A4R7T8A2"/>
<gene>
    <name evidence="2" type="ORF">EV138_1425</name>
</gene>
<organism evidence="2 3">
    <name type="scientific">Kribbella voronezhensis</name>
    <dbReference type="NCBI Taxonomy" id="2512212"/>
    <lineage>
        <taxon>Bacteria</taxon>
        <taxon>Bacillati</taxon>
        <taxon>Actinomycetota</taxon>
        <taxon>Actinomycetes</taxon>
        <taxon>Propionibacteriales</taxon>
        <taxon>Kribbellaceae</taxon>
        <taxon>Kribbella</taxon>
    </lineage>
</organism>